<accession>A0ABR0GWV3</accession>
<keyword evidence="3" id="KW-1185">Reference proteome</keyword>
<dbReference type="EMBL" id="JAFFHA010000001">
    <property type="protein sequence ID" value="KAK4660124.1"/>
    <property type="molecule type" value="Genomic_DNA"/>
</dbReference>
<evidence type="ECO:0000259" key="1">
    <source>
        <dbReference type="Pfam" id="PF25484"/>
    </source>
</evidence>
<dbReference type="Pfam" id="PF25484">
    <property type="entry name" value="DUF7907"/>
    <property type="match status" value="1"/>
</dbReference>
<dbReference type="GeneID" id="87905964"/>
<evidence type="ECO:0000313" key="2">
    <source>
        <dbReference type="EMBL" id="KAK4660124.1"/>
    </source>
</evidence>
<protein>
    <recommendedName>
        <fullName evidence="1">DUF7907 domain-containing protein</fullName>
    </recommendedName>
</protein>
<comment type="caution">
    <text evidence="2">The sequence shown here is derived from an EMBL/GenBank/DDBJ whole genome shotgun (WGS) entry which is preliminary data.</text>
</comment>
<dbReference type="RefSeq" id="XP_062749094.1">
    <property type="nucleotide sequence ID" value="XM_062886057.1"/>
</dbReference>
<feature type="domain" description="DUF7907" evidence="1">
    <location>
        <begin position="66"/>
        <end position="226"/>
    </location>
</feature>
<dbReference type="Proteomes" id="UP001323405">
    <property type="component" value="Unassembled WGS sequence"/>
</dbReference>
<proteinExistence type="predicted"/>
<evidence type="ECO:0000313" key="3">
    <source>
        <dbReference type="Proteomes" id="UP001323405"/>
    </source>
</evidence>
<organism evidence="2 3">
    <name type="scientific">Podospora pseudocomata</name>
    <dbReference type="NCBI Taxonomy" id="2093779"/>
    <lineage>
        <taxon>Eukaryota</taxon>
        <taxon>Fungi</taxon>
        <taxon>Dikarya</taxon>
        <taxon>Ascomycota</taxon>
        <taxon>Pezizomycotina</taxon>
        <taxon>Sordariomycetes</taxon>
        <taxon>Sordariomycetidae</taxon>
        <taxon>Sordariales</taxon>
        <taxon>Podosporaceae</taxon>
        <taxon>Podospora</taxon>
    </lineage>
</organism>
<reference evidence="2 3" key="1">
    <citation type="journal article" date="2023" name="bioRxiv">
        <title>High-quality genome assemblies of four members of thePodospora anserinaspecies complex.</title>
        <authorList>
            <person name="Ament-Velasquez S.L."/>
            <person name="Vogan A.A."/>
            <person name="Wallerman O."/>
            <person name="Hartmann F."/>
            <person name="Gautier V."/>
            <person name="Silar P."/>
            <person name="Giraud T."/>
            <person name="Johannesson H."/>
        </authorList>
    </citation>
    <scope>NUCLEOTIDE SEQUENCE [LARGE SCALE GENOMIC DNA]</scope>
    <source>
        <strain evidence="2 3">CBS 415.72m</strain>
    </source>
</reference>
<gene>
    <name evidence="2" type="ORF">QC762_116425</name>
</gene>
<sequence>MDIKTTFLLFAVSLFPNVDIIHIANELPTFRLMTVIKMYTSSIFTTLALATAALATGSAKTSNDFSPGFILVVHVTNPDADFTPTVNNAAVNSIHAGPGFRVATISTALTDGHVFYENGTLDQVEDGETTVIFDAATPLTPFGVLVQDPTAPVDNIAINAGPGSYNTVDGDPEVNAALVNGLGEGTYLVCNATVPYYHQNFLTLQYVYEGGEKPDGCVEVELVPQCAELNELPAGSHSSHDHAVNVRCYKDATVVDWS</sequence>
<dbReference type="InterPro" id="IPR057229">
    <property type="entry name" value="DUF7907"/>
</dbReference>
<name>A0ABR0GWV3_9PEZI</name>